<evidence type="ECO:0000313" key="2">
    <source>
        <dbReference type="EMBL" id="EED34999.1"/>
    </source>
</evidence>
<dbReference type="AlphaFoldDB" id="B8KX77"/>
<feature type="domain" description="Endoribonuclease L-PSP/chorismate mutase-like" evidence="1">
    <location>
        <begin position="64"/>
        <end position="149"/>
    </location>
</feature>
<dbReference type="Proteomes" id="UP000004699">
    <property type="component" value="Unassembled WGS sequence"/>
</dbReference>
<organism evidence="2 3">
    <name type="scientific">Luminiphilus syltensis NOR5-1B</name>
    <dbReference type="NCBI Taxonomy" id="565045"/>
    <lineage>
        <taxon>Bacteria</taxon>
        <taxon>Pseudomonadati</taxon>
        <taxon>Pseudomonadota</taxon>
        <taxon>Gammaproteobacteria</taxon>
        <taxon>Cellvibrionales</taxon>
        <taxon>Halieaceae</taxon>
        <taxon>Luminiphilus</taxon>
    </lineage>
</organism>
<evidence type="ECO:0000259" key="1">
    <source>
        <dbReference type="Pfam" id="PF14588"/>
    </source>
</evidence>
<dbReference type="PANTHER" id="PTHR43760:SF1">
    <property type="entry name" value="ENDORIBONUCLEASE L-PSP_CHORISMATE MUTASE-LIKE DOMAIN-CONTAINING PROTEIN"/>
    <property type="match status" value="1"/>
</dbReference>
<dbReference type="InterPro" id="IPR013813">
    <property type="entry name" value="Endoribo_LPSP/chorism_mut-like"/>
</dbReference>
<name>B8KX77_9GAMM</name>
<keyword evidence="3" id="KW-1185">Reference proteome</keyword>
<dbReference type="CDD" id="cd02199">
    <property type="entry name" value="YjgF_YER057c_UK114_like_1"/>
    <property type="match status" value="1"/>
</dbReference>
<reference evidence="3" key="1">
    <citation type="journal article" date="2013" name="BMC Microbiol.">
        <title>Taxonomy and evolution of bacteriochlorophyll a-containing members of the OM60/NOR5 clade of marine gammaproteobacteria: description of Luminiphilus syltensis gen. nov., sp. nov., reclassification of Haliea rubra as Pseudohaliea rubra gen. nov., comb. nov., and emendation of Chromatocurvus halotolerans.</title>
        <authorList>
            <person name="Spring S."/>
            <person name="Riedel T."/>
            <person name="Sproer C."/>
            <person name="Yan S."/>
            <person name="Harder J."/>
            <person name="Fuchs B.M."/>
        </authorList>
    </citation>
    <scope>NUCLEOTIDE SEQUENCE [LARGE SCALE GENOMIC DNA]</scope>
    <source>
        <strain evidence="3">NOR51-B</strain>
    </source>
</reference>
<dbReference type="OrthoDB" id="9806350at2"/>
<gene>
    <name evidence="2" type="ORF">NOR51B_940</name>
</gene>
<protein>
    <submittedName>
        <fullName evidence="2">Endoribonuclease L-PSP</fullName>
    </submittedName>
</protein>
<sequence>MTNQNQENDLIAEKLLEMNLKLPGPLKLPPGVKLICPSVRMFDNTAYLSGHGPLNADGTLAQPLGKVGSVLTLEQGIQASQLTTLSMLSSLKDALGSLDRITAWTRVFGMVNSAPGFSQQPQVINAFSELIIELFGPVIGEHSRSAVGMAELPMDIPVEIEAEVKFI</sequence>
<dbReference type="Gene3D" id="3.30.1330.40">
    <property type="entry name" value="RutC-like"/>
    <property type="match status" value="1"/>
</dbReference>
<dbReference type="STRING" id="565045.NOR51B_940"/>
<dbReference type="SUPFAM" id="SSF55298">
    <property type="entry name" value="YjgF-like"/>
    <property type="match status" value="1"/>
</dbReference>
<dbReference type="Pfam" id="PF14588">
    <property type="entry name" value="YjgF_endoribonc"/>
    <property type="match status" value="1"/>
</dbReference>
<evidence type="ECO:0000313" key="3">
    <source>
        <dbReference type="Proteomes" id="UP000004699"/>
    </source>
</evidence>
<dbReference type="InterPro" id="IPR035959">
    <property type="entry name" value="RutC-like_sf"/>
</dbReference>
<accession>B8KX77</accession>
<dbReference type="RefSeq" id="WP_009019746.1">
    <property type="nucleotide sequence ID" value="NZ_DS999411.1"/>
</dbReference>
<dbReference type="eggNOG" id="COG0251">
    <property type="taxonomic scope" value="Bacteria"/>
</dbReference>
<dbReference type="HOGENOM" id="CLU_104845_0_0_6"/>
<proteinExistence type="predicted"/>
<dbReference type="PANTHER" id="PTHR43760">
    <property type="entry name" value="ENDORIBONUCLEASE-RELATED"/>
    <property type="match status" value="1"/>
</dbReference>
<dbReference type="EMBL" id="DS999411">
    <property type="protein sequence ID" value="EED34999.1"/>
    <property type="molecule type" value="Genomic_DNA"/>
</dbReference>